<keyword evidence="2" id="KW-1185">Reference proteome</keyword>
<proteinExistence type="predicted"/>
<dbReference type="Proteomes" id="UP001283361">
    <property type="component" value="Unassembled WGS sequence"/>
</dbReference>
<gene>
    <name evidence="1" type="ORF">RRG08_008044</name>
</gene>
<protein>
    <submittedName>
        <fullName evidence="1">Uncharacterized protein</fullName>
    </submittedName>
</protein>
<evidence type="ECO:0000313" key="1">
    <source>
        <dbReference type="EMBL" id="KAK3787910.1"/>
    </source>
</evidence>
<dbReference type="AlphaFoldDB" id="A0AAE1AHE0"/>
<accession>A0AAE1AHE0</accession>
<reference evidence="1" key="1">
    <citation type="journal article" date="2023" name="G3 (Bethesda)">
        <title>A reference genome for the long-term kleptoplast-retaining sea slug Elysia crispata morphotype clarki.</title>
        <authorList>
            <person name="Eastman K.E."/>
            <person name="Pendleton A.L."/>
            <person name="Shaikh M.A."/>
            <person name="Suttiyut T."/>
            <person name="Ogas R."/>
            <person name="Tomko P."/>
            <person name="Gavelis G."/>
            <person name="Widhalm J.R."/>
            <person name="Wisecaver J.H."/>
        </authorList>
    </citation>
    <scope>NUCLEOTIDE SEQUENCE</scope>
    <source>
        <strain evidence="1">ECLA1</strain>
    </source>
</reference>
<name>A0AAE1AHE0_9GAST</name>
<sequence>MIFTVRPHLSREWDVKELSSCLAVAGGIFLCSTSQNLRYRHSEVSMVITGLASDPDIDLVIFQVMDETDLNNRFYIASSRRQDAGINQPQLVSGPINQSAPISEVVIFTVDVSITVVSTRPERLNPRHYGQSSIHPGRDWHSQVKHNDKIGSGCHLCHGSISQDGQIRQSAHHSGILRNPNLAHIVPPRFPLAKYRHVRFISAAAVMEAQNK</sequence>
<comment type="caution">
    <text evidence="1">The sequence shown here is derived from an EMBL/GenBank/DDBJ whole genome shotgun (WGS) entry which is preliminary data.</text>
</comment>
<evidence type="ECO:0000313" key="2">
    <source>
        <dbReference type="Proteomes" id="UP001283361"/>
    </source>
</evidence>
<dbReference type="EMBL" id="JAWDGP010001825">
    <property type="protein sequence ID" value="KAK3787910.1"/>
    <property type="molecule type" value="Genomic_DNA"/>
</dbReference>
<organism evidence="1 2">
    <name type="scientific">Elysia crispata</name>
    <name type="common">lettuce slug</name>
    <dbReference type="NCBI Taxonomy" id="231223"/>
    <lineage>
        <taxon>Eukaryota</taxon>
        <taxon>Metazoa</taxon>
        <taxon>Spiralia</taxon>
        <taxon>Lophotrochozoa</taxon>
        <taxon>Mollusca</taxon>
        <taxon>Gastropoda</taxon>
        <taxon>Heterobranchia</taxon>
        <taxon>Euthyneura</taxon>
        <taxon>Panpulmonata</taxon>
        <taxon>Sacoglossa</taxon>
        <taxon>Placobranchoidea</taxon>
        <taxon>Plakobranchidae</taxon>
        <taxon>Elysia</taxon>
    </lineage>
</organism>